<feature type="domain" description="PapC N-terminal" evidence="10">
    <location>
        <begin position="56"/>
        <end position="187"/>
    </location>
</feature>
<evidence type="ECO:0000313" key="11">
    <source>
        <dbReference type="EMBL" id="ABF81187.1"/>
    </source>
</evidence>
<evidence type="ECO:0000256" key="4">
    <source>
        <dbReference type="ARBA" id="ARBA00022452"/>
    </source>
</evidence>
<keyword evidence="4" id="KW-1134">Transmembrane beta strand</keyword>
<reference evidence="11" key="1">
    <citation type="submission" date="2006-05" db="EMBL/GenBank/DDBJ databases">
        <title>Complete sequence of chromosome 3 of Burkholderia cenocepacia AU 1054.</title>
        <authorList>
            <consortium name="US DOE Joint Genome Institute"/>
            <person name="Copeland A."/>
            <person name="Lucas S."/>
            <person name="Lapidus A."/>
            <person name="Barry K."/>
            <person name="Detter J.C."/>
            <person name="Glavina del Rio T."/>
            <person name="Hammon N."/>
            <person name="Israni S."/>
            <person name="Dalin E."/>
            <person name="Tice H."/>
            <person name="Pitluck S."/>
            <person name="Chain P."/>
            <person name="Malfatti S."/>
            <person name="Shin M."/>
            <person name="Vergez L."/>
            <person name="Schmutz J."/>
            <person name="Larimer F."/>
            <person name="Land M."/>
            <person name="Hauser L."/>
            <person name="Kyrpides N."/>
            <person name="Lykidis A."/>
            <person name="LiPuma J.J."/>
            <person name="Konstantinidis K."/>
            <person name="Tiedje J.M."/>
            <person name="Richardson P."/>
        </authorList>
    </citation>
    <scope>NUCLEOTIDE SEQUENCE [LARGE SCALE GENOMIC DNA]</scope>
    <source>
        <strain evidence="11">AU 1054</strain>
    </source>
</reference>
<evidence type="ECO:0000256" key="6">
    <source>
        <dbReference type="ARBA" id="ARBA00022729"/>
    </source>
</evidence>
<evidence type="ECO:0000256" key="3">
    <source>
        <dbReference type="ARBA" id="ARBA00022448"/>
    </source>
</evidence>
<evidence type="ECO:0000256" key="1">
    <source>
        <dbReference type="ARBA" id="ARBA00004571"/>
    </source>
</evidence>
<evidence type="ECO:0000256" key="2">
    <source>
        <dbReference type="ARBA" id="ARBA00008064"/>
    </source>
</evidence>
<dbReference type="InterPro" id="IPR043142">
    <property type="entry name" value="PapC-like_C_sf"/>
</dbReference>
<evidence type="ECO:0000259" key="9">
    <source>
        <dbReference type="Pfam" id="PF13953"/>
    </source>
</evidence>
<dbReference type="Gene3D" id="2.60.40.2610">
    <property type="entry name" value="Outer membrane usher protein FimD, plug domain"/>
    <property type="match status" value="1"/>
</dbReference>
<sequence precursor="true">MRPRTSRLRGADCGPSMSRTAHRRNALLALGLYVGAGSTPCAAPAAPGHPSTDALEFDAGALREHGIDATTSRYFAHAPRFMPGLSAVRLTVNGRRAGRADARFDTDGNLCVTPELLRAAGLVAPDTFRDTTTCHDYRHAYPQAIVTLRPADGAIDFVVPADALDTRPRTADTFERGGLAGLINYDVLAMTTRNPAGTSQYWQAATEAGFNASDWVVRISQIVTSVDGRVGVEHQAAYAQRTFAARSTTLQAGQIVPQSTLFTVGRMFGVQTFPDEALAAAPGTAARVTGIARTQARVEVRQLGVLIHASQVPPGPFSLGDLPLVSGTADLDVTVVEATGGVQHFVVPGASLPGAGLAAAQGLAIAVGRLQNDGYAQAPWLATATRGWQIRQRARLSAGILVSSPLQSGAARVEFAPLAELGAAVGIDVSRTAARRGTQARIALANTLDTALRASLSFVRRTPGYRELTDAVRSLDAFTAPSHTQFATTLGWHDRVLGALSFDYTRVGLFDGSARQRVSGTWTRPFGRASVSLNVNRTLGGRGAGGTQVYVNMSVPIGRRHVSTYANLDGNTVRSGARYADTFGRTGHYSVAADYDTASRSPSIRASVSATPNHARATVNAGVFGAGRSMLSVNLRGALAWIDGAGMLSPYAIRDTFALARVGEQPGIELATPSGPVWTDRRGRAVIASLPAYAQTFIRIRTKDLPRNIDLKNGMQTVEAGRGSVSRVEFAVETTRRVLLTVTQANGAALPVLSTVIDDDDRFVTVSASEGKLLLAGAQLSMPLRVVLPDGRHCRLTIALPDRPPVTTRYYERADARCEPVPDTARDART</sequence>
<evidence type="ECO:0000259" key="10">
    <source>
        <dbReference type="Pfam" id="PF13954"/>
    </source>
</evidence>
<organism evidence="11">
    <name type="scientific">Burkholderia orbicola (strain AU 1054)</name>
    <dbReference type="NCBI Taxonomy" id="331271"/>
    <lineage>
        <taxon>Bacteria</taxon>
        <taxon>Pseudomonadati</taxon>
        <taxon>Pseudomonadota</taxon>
        <taxon>Betaproteobacteria</taxon>
        <taxon>Burkholderiales</taxon>
        <taxon>Burkholderiaceae</taxon>
        <taxon>Burkholderia</taxon>
        <taxon>Burkholderia cepacia complex</taxon>
        <taxon>Burkholderia orbicola</taxon>
    </lineage>
</organism>
<keyword evidence="5" id="KW-0812">Transmembrane</keyword>
<keyword evidence="7" id="KW-0472">Membrane</keyword>
<dbReference type="Pfam" id="PF13954">
    <property type="entry name" value="PapC_N"/>
    <property type="match status" value="1"/>
</dbReference>
<dbReference type="EMBL" id="CP000380">
    <property type="protein sequence ID" value="ABF81187.1"/>
    <property type="molecule type" value="Genomic_DNA"/>
</dbReference>
<gene>
    <name evidence="11" type="ordered locus">Bcen_6324</name>
</gene>
<dbReference type="HOGENOM" id="CLU_009120_1_2_4"/>
<dbReference type="GO" id="GO:0009297">
    <property type="term" value="P:pilus assembly"/>
    <property type="evidence" value="ECO:0007669"/>
    <property type="project" value="InterPro"/>
</dbReference>
<keyword evidence="6" id="KW-0732">Signal</keyword>
<dbReference type="Gene3D" id="3.10.20.410">
    <property type="match status" value="1"/>
</dbReference>
<evidence type="ECO:0000256" key="5">
    <source>
        <dbReference type="ARBA" id="ARBA00022692"/>
    </source>
</evidence>
<dbReference type="GO" id="GO:0009279">
    <property type="term" value="C:cell outer membrane"/>
    <property type="evidence" value="ECO:0007669"/>
    <property type="project" value="UniProtKB-SubCell"/>
</dbReference>
<dbReference type="Gene3D" id="2.60.40.2070">
    <property type="match status" value="1"/>
</dbReference>
<dbReference type="InterPro" id="IPR000015">
    <property type="entry name" value="Fimb_usher"/>
</dbReference>
<comment type="subcellular location">
    <subcellularLocation>
        <location evidence="1">Cell outer membrane</location>
        <topology evidence="1">Multi-pass membrane protein</topology>
    </subcellularLocation>
</comment>
<dbReference type="GO" id="GO:0015473">
    <property type="term" value="F:fimbrial usher porin activity"/>
    <property type="evidence" value="ECO:0007669"/>
    <property type="project" value="InterPro"/>
</dbReference>
<dbReference type="InterPro" id="IPR037224">
    <property type="entry name" value="PapC_N_sf"/>
</dbReference>
<dbReference type="InterPro" id="IPR042186">
    <property type="entry name" value="FimD_plug_dom"/>
</dbReference>
<evidence type="ECO:0000256" key="8">
    <source>
        <dbReference type="ARBA" id="ARBA00023237"/>
    </source>
</evidence>
<feature type="domain" description="PapC-like C-terminal" evidence="9">
    <location>
        <begin position="739"/>
        <end position="801"/>
    </location>
</feature>
<dbReference type="Gene3D" id="2.60.40.3110">
    <property type="match status" value="1"/>
</dbReference>
<evidence type="ECO:0000256" key="7">
    <source>
        <dbReference type="ARBA" id="ARBA00023136"/>
    </source>
</evidence>
<keyword evidence="3" id="KW-0813">Transport</keyword>
<accession>A0A0H2Y2G1</accession>
<dbReference type="Pfam" id="PF00577">
    <property type="entry name" value="Usher"/>
    <property type="match status" value="1"/>
</dbReference>
<dbReference type="AlphaFoldDB" id="A0A0H2Y2G1"/>
<dbReference type="PANTHER" id="PTHR30451:SF8">
    <property type="entry name" value="FIMBRIAL USHER PROTEIN"/>
    <property type="match status" value="1"/>
</dbReference>
<keyword evidence="8" id="KW-0998">Cell outer membrane</keyword>
<dbReference type="Pfam" id="PF13953">
    <property type="entry name" value="PapC_C"/>
    <property type="match status" value="1"/>
</dbReference>
<dbReference type="SUPFAM" id="SSF141729">
    <property type="entry name" value="FimD N-terminal domain-like"/>
    <property type="match status" value="1"/>
</dbReference>
<dbReference type="PANTHER" id="PTHR30451">
    <property type="entry name" value="OUTER MEMBRANE USHER PROTEIN"/>
    <property type="match status" value="1"/>
</dbReference>
<comment type="similarity">
    <text evidence="2">Belongs to the fimbrial export usher family.</text>
</comment>
<dbReference type="InterPro" id="IPR025949">
    <property type="entry name" value="PapC-like_C"/>
</dbReference>
<dbReference type="InterPro" id="IPR025885">
    <property type="entry name" value="PapC_N"/>
</dbReference>
<protein>
    <submittedName>
        <fullName evidence="11">Fimbrial biogenesis outer membrane usher protein</fullName>
    </submittedName>
</protein>
<name>A0A0H2Y2G1_BURO1</name>
<proteinExistence type="inferred from homology"/>